<dbReference type="EMBL" id="BAABRI010000001">
    <property type="protein sequence ID" value="GAA5480930.1"/>
    <property type="molecule type" value="Genomic_DNA"/>
</dbReference>
<dbReference type="RefSeq" id="WP_353565088.1">
    <property type="nucleotide sequence ID" value="NZ_BAABRI010000001.1"/>
</dbReference>
<accession>A0ABP9UGY6</accession>
<organism evidence="2 3">
    <name type="scientific">Haloferula sargassicola</name>
    <dbReference type="NCBI Taxonomy" id="490096"/>
    <lineage>
        <taxon>Bacteria</taxon>
        <taxon>Pseudomonadati</taxon>
        <taxon>Verrucomicrobiota</taxon>
        <taxon>Verrucomicrobiia</taxon>
        <taxon>Verrucomicrobiales</taxon>
        <taxon>Verrucomicrobiaceae</taxon>
        <taxon>Haloferula</taxon>
    </lineage>
</organism>
<feature type="chain" id="PRO_5047245382" description="Peptidase C39-like domain-containing protein" evidence="1">
    <location>
        <begin position="21"/>
        <end position="485"/>
    </location>
</feature>
<evidence type="ECO:0000313" key="3">
    <source>
        <dbReference type="Proteomes" id="UP001476282"/>
    </source>
</evidence>
<gene>
    <name evidence="2" type="ORF">Hsar01_00135</name>
</gene>
<feature type="signal peptide" evidence="1">
    <location>
        <begin position="1"/>
        <end position="20"/>
    </location>
</feature>
<dbReference type="Gene3D" id="2.30.30.700">
    <property type="entry name" value="SLA1 homology domain 1"/>
    <property type="match status" value="1"/>
</dbReference>
<evidence type="ECO:0000313" key="2">
    <source>
        <dbReference type="EMBL" id="GAA5480930.1"/>
    </source>
</evidence>
<reference evidence="2 3" key="1">
    <citation type="submission" date="2024-02" db="EMBL/GenBank/DDBJ databases">
        <title>Haloferula sargassicola NBRC 104335.</title>
        <authorList>
            <person name="Ichikawa N."/>
            <person name="Katano-Makiyama Y."/>
            <person name="Hidaka K."/>
        </authorList>
    </citation>
    <scope>NUCLEOTIDE SEQUENCE [LARGE SCALE GENOMIC DNA]</scope>
    <source>
        <strain evidence="2 3">NBRC 104335</strain>
    </source>
</reference>
<name>A0ABP9UGY6_9BACT</name>
<dbReference type="Proteomes" id="UP001476282">
    <property type="component" value="Unassembled WGS sequence"/>
</dbReference>
<comment type="caution">
    <text evidence="2">The sequence shown here is derived from an EMBL/GenBank/DDBJ whole genome shotgun (WGS) entry which is preliminary data.</text>
</comment>
<evidence type="ECO:0000256" key="1">
    <source>
        <dbReference type="SAM" id="SignalP"/>
    </source>
</evidence>
<keyword evidence="1" id="KW-0732">Signal</keyword>
<sequence>MKRAWFGVLVAALMATPAAAREMHTFTDSAGRKLVAQVVGFSDAEVKLRRNDGKVFELKDATFSEDDQAYLKKLRNAASAEVSMLNKAAGHELFSDQPLLQRSSREVAKTLGLRAESQTSGLWSWRLYAAFQGGPDGGKPGSYRLFGAMPFSLALYSDPWGSVSHISAVYANKGDYGSAAGFAEDHFKQGESDEATSLGEAMERDFNAITARLSEALGPPETQRFGEGKERRTVSRWDAQGVSILLAMEEDEFVNLSIVPVEFAESGGKTERINDSAIKKRVAAAVQRRDNGDVVISGIPMVDQGPKGYCVPATFERAMRFMGLDADMYLLAMVGQSSAGGGTSPKLLIDEVKSQVYRKGRRTRDDEARKLSISRLKRYLDDGIPVMWTLYSLPTYNQIANDNTEARKKVEDWSAWASKVATQTEAYEDREPTPGAYHICMIIGYNETTGELAVSDSWGPRYELRWVPEGVAQWVHGGGLFMILP</sequence>
<protein>
    <recommendedName>
        <fullName evidence="4">Peptidase C39-like domain-containing protein</fullName>
    </recommendedName>
</protein>
<keyword evidence="3" id="KW-1185">Reference proteome</keyword>
<evidence type="ECO:0008006" key="4">
    <source>
        <dbReference type="Google" id="ProtNLM"/>
    </source>
</evidence>
<proteinExistence type="predicted"/>